<dbReference type="Proteomes" id="UP000318704">
    <property type="component" value="Chromosome"/>
</dbReference>
<organism evidence="1 2">
    <name type="scientific">Gimesia aquarii</name>
    <dbReference type="NCBI Taxonomy" id="2527964"/>
    <lineage>
        <taxon>Bacteria</taxon>
        <taxon>Pseudomonadati</taxon>
        <taxon>Planctomycetota</taxon>
        <taxon>Planctomycetia</taxon>
        <taxon>Planctomycetales</taxon>
        <taxon>Planctomycetaceae</taxon>
        <taxon>Gimesia</taxon>
    </lineage>
</organism>
<protein>
    <submittedName>
        <fullName evidence="1">Uncharacterized protein</fullName>
    </submittedName>
</protein>
<sequence>MMTFHETEVGLRQKFNRSNKDSIYNYSAHFLNDLQETSFERSVA</sequence>
<dbReference type="KEGG" id="gaw:V144x_18120"/>
<evidence type="ECO:0000313" key="1">
    <source>
        <dbReference type="EMBL" id="QDT96358.1"/>
    </source>
</evidence>
<accession>A0A517VTM7</accession>
<dbReference type="EMBL" id="CP037920">
    <property type="protein sequence ID" value="QDT96358.1"/>
    <property type="molecule type" value="Genomic_DNA"/>
</dbReference>
<dbReference type="AlphaFoldDB" id="A0A517VTM7"/>
<evidence type="ECO:0000313" key="2">
    <source>
        <dbReference type="Proteomes" id="UP000318704"/>
    </source>
</evidence>
<name>A0A517VTM7_9PLAN</name>
<gene>
    <name evidence="1" type="ORF">V144x_18120</name>
</gene>
<proteinExistence type="predicted"/>
<reference evidence="1 2" key="1">
    <citation type="submission" date="2019-03" db="EMBL/GenBank/DDBJ databases">
        <title>Deep-cultivation of Planctomycetes and their phenomic and genomic characterization uncovers novel biology.</title>
        <authorList>
            <person name="Wiegand S."/>
            <person name="Jogler M."/>
            <person name="Boedeker C."/>
            <person name="Pinto D."/>
            <person name="Vollmers J."/>
            <person name="Rivas-Marin E."/>
            <person name="Kohn T."/>
            <person name="Peeters S.H."/>
            <person name="Heuer A."/>
            <person name="Rast P."/>
            <person name="Oberbeckmann S."/>
            <person name="Bunk B."/>
            <person name="Jeske O."/>
            <person name="Meyerdierks A."/>
            <person name="Storesund J.E."/>
            <person name="Kallscheuer N."/>
            <person name="Luecker S."/>
            <person name="Lage O.M."/>
            <person name="Pohl T."/>
            <person name="Merkel B.J."/>
            <person name="Hornburger P."/>
            <person name="Mueller R.-W."/>
            <person name="Bruemmer F."/>
            <person name="Labrenz M."/>
            <person name="Spormann A.M."/>
            <person name="Op den Camp H."/>
            <person name="Overmann J."/>
            <person name="Amann R."/>
            <person name="Jetten M.S.M."/>
            <person name="Mascher T."/>
            <person name="Medema M.H."/>
            <person name="Devos D.P."/>
            <person name="Kaster A.-K."/>
            <person name="Ovreas L."/>
            <person name="Rohde M."/>
            <person name="Galperin M.Y."/>
            <person name="Jogler C."/>
        </authorList>
    </citation>
    <scope>NUCLEOTIDE SEQUENCE [LARGE SCALE GENOMIC DNA]</scope>
    <source>
        <strain evidence="1 2">V144</strain>
    </source>
</reference>